<keyword evidence="5 7" id="KW-0472">Membrane</keyword>
<evidence type="ECO:0000256" key="2">
    <source>
        <dbReference type="ARBA" id="ARBA00022448"/>
    </source>
</evidence>
<dbReference type="FunFam" id="1.20.1250.20:FF:000013">
    <property type="entry name" value="MFS general substrate transporter"/>
    <property type="match status" value="1"/>
</dbReference>
<dbReference type="GO" id="GO:0022857">
    <property type="term" value="F:transmembrane transporter activity"/>
    <property type="evidence" value="ECO:0007669"/>
    <property type="project" value="InterPro"/>
</dbReference>
<keyword evidence="3 7" id="KW-0812">Transmembrane</keyword>
<reference evidence="8" key="1">
    <citation type="journal article" date="2018" name="Genome Biol. Evol.">
        <title>Genomics and development of Lentinus tigrinus, a white-rot wood-decaying mushroom with dimorphic fruiting bodies.</title>
        <authorList>
            <person name="Wu B."/>
            <person name="Xu Z."/>
            <person name="Knudson A."/>
            <person name="Carlson A."/>
            <person name="Chen N."/>
            <person name="Kovaka S."/>
            <person name="LaButti K."/>
            <person name="Lipzen A."/>
            <person name="Pennachio C."/>
            <person name="Riley R."/>
            <person name="Schakwitz W."/>
            <person name="Umezawa K."/>
            <person name="Ohm R.A."/>
            <person name="Grigoriev I.V."/>
            <person name="Nagy L.G."/>
            <person name="Gibbons J."/>
            <person name="Hibbett D."/>
        </authorList>
    </citation>
    <scope>NUCLEOTIDE SEQUENCE [LARGE SCALE GENOMIC DNA]</scope>
    <source>
        <strain evidence="8">ALCF2SS1-6</strain>
    </source>
</reference>
<name>A0A5C2SA15_9APHY</name>
<keyword evidence="4 7" id="KW-1133">Transmembrane helix</keyword>
<dbReference type="PANTHER" id="PTHR43791:SF18">
    <property type="entry name" value="NICOTINIC ACID TRANSPORTER TNA1, PUTATIVE (AFU_ORTHOLOGUE AFUA_3G03820)-RELATED"/>
    <property type="match status" value="1"/>
</dbReference>
<evidence type="ECO:0000256" key="1">
    <source>
        <dbReference type="ARBA" id="ARBA00004141"/>
    </source>
</evidence>
<feature type="transmembrane region" description="Helical" evidence="7">
    <location>
        <begin position="173"/>
        <end position="194"/>
    </location>
</feature>
<dbReference type="PANTHER" id="PTHR43791">
    <property type="entry name" value="PERMEASE-RELATED"/>
    <property type="match status" value="1"/>
</dbReference>
<dbReference type="OrthoDB" id="2985014at2759"/>
<dbReference type="Pfam" id="PF07690">
    <property type="entry name" value="MFS_1"/>
    <property type="match status" value="1"/>
</dbReference>
<evidence type="ECO:0000256" key="7">
    <source>
        <dbReference type="SAM" id="Phobius"/>
    </source>
</evidence>
<dbReference type="InterPro" id="IPR011701">
    <property type="entry name" value="MFS"/>
</dbReference>
<protein>
    <submittedName>
        <fullName evidence="8">MFS general substrate transporter</fullName>
    </submittedName>
</protein>
<dbReference type="Proteomes" id="UP000313359">
    <property type="component" value="Unassembled WGS sequence"/>
</dbReference>
<feature type="transmembrane region" description="Helical" evidence="7">
    <location>
        <begin position="267"/>
        <end position="288"/>
    </location>
</feature>
<organism evidence="8 9">
    <name type="scientific">Lentinus tigrinus ALCF2SS1-6</name>
    <dbReference type="NCBI Taxonomy" id="1328759"/>
    <lineage>
        <taxon>Eukaryota</taxon>
        <taxon>Fungi</taxon>
        <taxon>Dikarya</taxon>
        <taxon>Basidiomycota</taxon>
        <taxon>Agaricomycotina</taxon>
        <taxon>Agaricomycetes</taxon>
        <taxon>Polyporales</taxon>
        <taxon>Polyporaceae</taxon>
        <taxon>Lentinus</taxon>
    </lineage>
</organism>
<feature type="transmembrane region" description="Helical" evidence="7">
    <location>
        <begin position="300"/>
        <end position="323"/>
    </location>
</feature>
<evidence type="ECO:0000313" key="9">
    <source>
        <dbReference type="Proteomes" id="UP000313359"/>
    </source>
</evidence>
<evidence type="ECO:0000256" key="6">
    <source>
        <dbReference type="SAM" id="MobiDB-lite"/>
    </source>
</evidence>
<dbReference type="AlphaFoldDB" id="A0A5C2SA15"/>
<feature type="transmembrane region" description="Helical" evidence="7">
    <location>
        <begin position="136"/>
        <end position="161"/>
    </location>
</feature>
<feature type="transmembrane region" description="Helical" evidence="7">
    <location>
        <begin position="391"/>
        <end position="411"/>
    </location>
</feature>
<dbReference type="GO" id="GO:0016020">
    <property type="term" value="C:membrane"/>
    <property type="evidence" value="ECO:0007669"/>
    <property type="project" value="UniProtKB-SubCell"/>
</dbReference>
<evidence type="ECO:0000256" key="3">
    <source>
        <dbReference type="ARBA" id="ARBA00022692"/>
    </source>
</evidence>
<feature type="transmembrane region" description="Helical" evidence="7">
    <location>
        <begin position="330"/>
        <end position="347"/>
    </location>
</feature>
<evidence type="ECO:0000256" key="4">
    <source>
        <dbReference type="ARBA" id="ARBA00022989"/>
    </source>
</evidence>
<dbReference type="STRING" id="1328759.A0A5C2SA15"/>
<dbReference type="SUPFAM" id="SSF103473">
    <property type="entry name" value="MFS general substrate transporter"/>
    <property type="match status" value="1"/>
</dbReference>
<dbReference type="EMBL" id="ML122265">
    <property type="protein sequence ID" value="RPD60521.1"/>
    <property type="molecule type" value="Genomic_DNA"/>
</dbReference>
<proteinExistence type="predicted"/>
<dbReference type="Gene3D" id="1.20.1250.20">
    <property type="entry name" value="MFS general substrate transporter like domains"/>
    <property type="match status" value="1"/>
</dbReference>
<dbReference type="InterPro" id="IPR036259">
    <property type="entry name" value="MFS_trans_sf"/>
</dbReference>
<keyword evidence="9" id="KW-1185">Reference proteome</keyword>
<comment type="subcellular location">
    <subcellularLocation>
        <location evidence="1">Membrane</location>
        <topology evidence="1">Multi-pass membrane protein</topology>
    </subcellularLocation>
</comment>
<feature type="transmembrane region" description="Helical" evidence="7">
    <location>
        <begin position="427"/>
        <end position="447"/>
    </location>
</feature>
<accession>A0A5C2SA15</accession>
<keyword evidence="2" id="KW-0813">Transport</keyword>
<feature type="region of interest" description="Disordered" evidence="6">
    <location>
        <begin position="1"/>
        <end position="46"/>
    </location>
</feature>
<sequence>MSVKDRYPATSEKIQVDTSEGAEVPTRTDGLAYGGDDKLPPSPELTSGEERMLWRKIDVRFMPIVTMLYLVSFLDRGNIGNAKLEGLVTQLDLTGNRYNCIDPLLCRFQCVPDSCKIVWGIITTLMGFVKTYPQLVGVRVCLGVAEAGLGCGVFYTLSLWYPRFMLQTRIAMFWAGATFAGAFSGLLAYGISFMSGTGGLLGWSWIFAIIGIITFFVLPDLPDTAEFLTMEERAFVVHKKKYDNSSVGEEEHFEWRHVKEALLDWQVWALSMINATVTTPIYGIAFFLPSIINGFGFNTAISQLLTVPVYLVAVIVVMIWGVWSDHVQMRVPFVFAGLALSAIGYGINLSNAGTGPKYFGTFLVAIGGYASFPAVNAWVPNNTSGHYKRAVALGVLVTFGNFGGIISGIVYRLQDSPRYVLGHGMELLFIGIGLILTPIVTFTYWRINKKREVLMREASEKGVKYSPEELRRLGDRAPDFRYTL</sequence>
<feature type="transmembrane region" description="Helical" evidence="7">
    <location>
        <begin position="200"/>
        <end position="218"/>
    </location>
</feature>
<evidence type="ECO:0000256" key="5">
    <source>
        <dbReference type="ARBA" id="ARBA00023136"/>
    </source>
</evidence>
<gene>
    <name evidence="8" type="ORF">L227DRAFT_653227</name>
</gene>
<evidence type="ECO:0000313" key="8">
    <source>
        <dbReference type="EMBL" id="RPD60521.1"/>
    </source>
</evidence>
<feature type="transmembrane region" description="Helical" evidence="7">
    <location>
        <begin position="359"/>
        <end position="379"/>
    </location>
</feature>